<feature type="transmembrane region" description="Helical" evidence="6">
    <location>
        <begin position="81"/>
        <end position="104"/>
    </location>
</feature>
<dbReference type="PANTHER" id="PTHR30250:SF11">
    <property type="entry name" value="O-ANTIGEN TRANSPORTER-RELATED"/>
    <property type="match status" value="1"/>
</dbReference>
<dbReference type="PANTHER" id="PTHR30250">
    <property type="entry name" value="PST FAMILY PREDICTED COLANIC ACID TRANSPORTER"/>
    <property type="match status" value="1"/>
</dbReference>
<dbReference type="InterPro" id="IPR002797">
    <property type="entry name" value="Polysacc_synth"/>
</dbReference>
<dbReference type="RefSeq" id="WP_202064708.1">
    <property type="nucleotide sequence ID" value="NZ_JAEQMY010000083.1"/>
</dbReference>
<gene>
    <name evidence="7" type="ORF">JKG68_26365</name>
</gene>
<keyword evidence="4 6" id="KW-1133">Transmembrane helix</keyword>
<keyword evidence="2" id="KW-1003">Cell membrane</keyword>
<evidence type="ECO:0000256" key="6">
    <source>
        <dbReference type="SAM" id="Phobius"/>
    </source>
</evidence>
<evidence type="ECO:0000313" key="8">
    <source>
        <dbReference type="Proteomes" id="UP000605848"/>
    </source>
</evidence>
<protein>
    <submittedName>
        <fullName evidence="7">Oligosaccharide flippase family protein</fullName>
    </submittedName>
</protein>
<feature type="transmembrane region" description="Helical" evidence="6">
    <location>
        <begin position="365"/>
        <end position="384"/>
    </location>
</feature>
<feature type="transmembrane region" description="Helical" evidence="6">
    <location>
        <begin position="449"/>
        <end position="469"/>
    </location>
</feature>
<sequence length="482" mass="51293">MRFLSKIKHLATFGVGFYAPKVATLATFPIYARSLPSVEFALLALMETCIGFFGMLANAGVSNAMLRYYADEEEELGQRKVFTTALVLVAVGGIVTTCVISLLAASLNNWMILRSDLAKDVVHWLPIIALISVADAGNSLLQTLFRAQRKPLGFTVVTLCRVVPATLLGLYLGVWEGKGISGVLTGNVVGSVGSFLICGTWLSLRYWARPQWELSIHLLKYAAPYVPLGIVELISAKAGFICVSALGSTSMIATYSIAEKVGSLVQAAYGPIGFILTPWMLRIGTKPNAPKLFSAMASALVALLGAMLITLGGFAEELISLISADAYPSAAALVLPLSLGFGLASVRPSFRAGLLIMKQTHYMPAVAAVAGALGLGSTWLLVSWAGLSGAAWGTALTAFLSVALGWCVSQRFLPVPINWWHFAITIAIVGFAIQVLASTPDDSLIYKVPVFFIFMCIMLSLLRLAIIGLEAHSTAAEQRPAA</sequence>
<feature type="transmembrane region" description="Helical" evidence="6">
    <location>
        <begin position="41"/>
        <end position="61"/>
    </location>
</feature>
<feature type="transmembrane region" description="Helical" evidence="6">
    <location>
        <begin position="152"/>
        <end position="174"/>
    </location>
</feature>
<dbReference type="EMBL" id="JAEQMY010000083">
    <property type="protein sequence ID" value="MBL0407446.1"/>
    <property type="molecule type" value="Genomic_DNA"/>
</dbReference>
<keyword evidence="8" id="KW-1185">Reference proteome</keyword>
<keyword evidence="5 6" id="KW-0472">Membrane</keyword>
<feature type="transmembrane region" description="Helical" evidence="6">
    <location>
        <begin position="180"/>
        <end position="204"/>
    </location>
</feature>
<feature type="transmembrane region" description="Helical" evidence="6">
    <location>
        <begin position="124"/>
        <end position="145"/>
    </location>
</feature>
<dbReference type="Proteomes" id="UP000605848">
    <property type="component" value="Unassembled WGS sequence"/>
</dbReference>
<evidence type="ECO:0000256" key="1">
    <source>
        <dbReference type="ARBA" id="ARBA00004651"/>
    </source>
</evidence>
<evidence type="ECO:0000256" key="3">
    <source>
        <dbReference type="ARBA" id="ARBA00022692"/>
    </source>
</evidence>
<reference evidence="7" key="1">
    <citation type="submission" date="2021-01" db="EMBL/GenBank/DDBJ databases">
        <title>Microvirga sp.</title>
        <authorList>
            <person name="Kim M.K."/>
        </authorList>
    </citation>
    <scope>NUCLEOTIDE SEQUENCE</scope>
    <source>
        <strain evidence="7">5420S-16</strain>
    </source>
</reference>
<evidence type="ECO:0000256" key="2">
    <source>
        <dbReference type="ARBA" id="ARBA00022475"/>
    </source>
</evidence>
<proteinExistence type="predicted"/>
<evidence type="ECO:0000313" key="7">
    <source>
        <dbReference type="EMBL" id="MBL0407446.1"/>
    </source>
</evidence>
<accession>A0A937D1V2</accession>
<feature type="transmembrane region" description="Helical" evidence="6">
    <location>
        <begin position="326"/>
        <end position="344"/>
    </location>
</feature>
<comment type="caution">
    <text evidence="7">The sequence shown here is derived from an EMBL/GenBank/DDBJ whole genome shotgun (WGS) entry which is preliminary data.</text>
</comment>
<feature type="transmembrane region" description="Helical" evidence="6">
    <location>
        <begin position="390"/>
        <end position="407"/>
    </location>
</feature>
<name>A0A937D1V2_9HYPH</name>
<dbReference type="InterPro" id="IPR050833">
    <property type="entry name" value="Poly_Biosynth_Transport"/>
</dbReference>
<dbReference type="Pfam" id="PF01943">
    <property type="entry name" value="Polysacc_synt"/>
    <property type="match status" value="1"/>
</dbReference>
<dbReference type="GO" id="GO:0005886">
    <property type="term" value="C:plasma membrane"/>
    <property type="evidence" value="ECO:0007669"/>
    <property type="project" value="UniProtKB-SubCell"/>
</dbReference>
<organism evidence="7 8">
    <name type="scientific">Microvirga aerilata</name>
    <dbReference type="NCBI Taxonomy" id="670292"/>
    <lineage>
        <taxon>Bacteria</taxon>
        <taxon>Pseudomonadati</taxon>
        <taxon>Pseudomonadota</taxon>
        <taxon>Alphaproteobacteria</taxon>
        <taxon>Hyphomicrobiales</taxon>
        <taxon>Methylobacteriaceae</taxon>
        <taxon>Microvirga</taxon>
    </lineage>
</organism>
<dbReference type="AlphaFoldDB" id="A0A937D1V2"/>
<keyword evidence="3 6" id="KW-0812">Transmembrane</keyword>
<comment type="subcellular location">
    <subcellularLocation>
        <location evidence="1">Cell membrane</location>
        <topology evidence="1">Multi-pass membrane protein</topology>
    </subcellularLocation>
</comment>
<feature type="transmembrane region" description="Helical" evidence="6">
    <location>
        <begin position="419"/>
        <end position="437"/>
    </location>
</feature>
<feature type="transmembrane region" description="Helical" evidence="6">
    <location>
        <begin position="293"/>
        <end position="314"/>
    </location>
</feature>
<evidence type="ECO:0000256" key="5">
    <source>
        <dbReference type="ARBA" id="ARBA00023136"/>
    </source>
</evidence>
<evidence type="ECO:0000256" key="4">
    <source>
        <dbReference type="ARBA" id="ARBA00022989"/>
    </source>
</evidence>